<evidence type="ECO:0000256" key="11">
    <source>
        <dbReference type="ARBA" id="ARBA00040821"/>
    </source>
</evidence>
<keyword evidence="5 14" id="KW-0812">Transmembrane</keyword>
<reference evidence="16" key="1">
    <citation type="submission" date="2025-08" db="UniProtKB">
        <authorList>
            <consortium name="RefSeq"/>
        </authorList>
    </citation>
    <scope>IDENTIFICATION</scope>
    <source>
        <tissue evidence="16">Whole organism</tissue>
    </source>
</reference>
<evidence type="ECO:0000256" key="1">
    <source>
        <dbReference type="ARBA" id="ARBA00004189"/>
    </source>
</evidence>
<evidence type="ECO:0000313" key="16">
    <source>
        <dbReference type="RefSeq" id="XP_018016598.1"/>
    </source>
</evidence>
<proteinExistence type="inferred from homology"/>
<dbReference type="Proteomes" id="UP000694843">
    <property type="component" value="Unplaced"/>
</dbReference>
<evidence type="ECO:0000256" key="12">
    <source>
        <dbReference type="ARBA" id="ARBA00042244"/>
    </source>
</evidence>
<dbReference type="PANTHER" id="PTHR11923">
    <property type="entry name" value="SCAVENGER RECEPTOR CLASS B TYPE-1 SR-B1"/>
    <property type="match status" value="1"/>
</dbReference>
<dbReference type="GO" id="GO:0005737">
    <property type="term" value="C:cytoplasm"/>
    <property type="evidence" value="ECO:0007669"/>
    <property type="project" value="TreeGrafter"/>
</dbReference>
<dbReference type="AlphaFoldDB" id="A0A8B7NSB1"/>
<keyword evidence="15" id="KW-1185">Reference proteome</keyword>
<keyword evidence="9" id="KW-0675">Receptor</keyword>
<evidence type="ECO:0000256" key="4">
    <source>
        <dbReference type="ARBA" id="ARBA00022475"/>
    </source>
</evidence>
<organism evidence="15 16">
    <name type="scientific">Hyalella azteca</name>
    <name type="common">Amphipod</name>
    <dbReference type="NCBI Taxonomy" id="294128"/>
    <lineage>
        <taxon>Eukaryota</taxon>
        <taxon>Metazoa</taxon>
        <taxon>Ecdysozoa</taxon>
        <taxon>Arthropoda</taxon>
        <taxon>Crustacea</taxon>
        <taxon>Multicrustacea</taxon>
        <taxon>Malacostraca</taxon>
        <taxon>Eumalacostraca</taxon>
        <taxon>Peracarida</taxon>
        <taxon>Amphipoda</taxon>
        <taxon>Senticaudata</taxon>
        <taxon>Talitrida</taxon>
        <taxon>Talitroidea</taxon>
        <taxon>Hyalellidae</taxon>
        <taxon>Hyalella</taxon>
    </lineage>
</organism>
<keyword evidence="7 14" id="KW-0472">Membrane</keyword>
<evidence type="ECO:0000256" key="8">
    <source>
        <dbReference type="ARBA" id="ARBA00023157"/>
    </source>
</evidence>
<feature type="transmembrane region" description="Helical" evidence="14">
    <location>
        <begin position="7"/>
        <end position="32"/>
    </location>
</feature>
<comment type="similarity">
    <text evidence="3">Belongs to the CD36 family.</text>
</comment>
<dbReference type="GO" id="GO:0005901">
    <property type="term" value="C:caveola"/>
    <property type="evidence" value="ECO:0007669"/>
    <property type="project" value="UniProtKB-SubCell"/>
</dbReference>
<dbReference type="OMA" id="FNISDIM"/>
<evidence type="ECO:0000256" key="6">
    <source>
        <dbReference type="ARBA" id="ARBA00022989"/>
    </source>
</evidence>
<evidence type="ECO:0000256" key="7">
    <source>
        <dbReference type="ARBA" id="ARBA00023136"/>
    </source>
</evidence>
<evidence type="ECO:0000256" key="9">
    <source>
        <dbReference type="ARBA" id="ARBA00023170"/>
    </source>
</evidence>
<keyword evidence="8" id="KW-1015">Disulfide bond</keyword>
<dbReference type="GeneID" id="108673303"/>
<dbReference type="OrthoDB" id="18585at2759"/>
<dbReference type="RefSeq" id="XP_018016598.1">
    <property type="nucleotide sequence ID" value="XM_018161109.2"/>
</dbReference>
<feature type="transmembrane region" description="Helical" evidence="14">
    <location>
        <begin position="440"/>
        <end position="466"/>
    </location>
</feature>
<evidence type="ECO:0000256" key="2">
    <source>
        <dbReference type="ARBA" id="ARBA00004651"/>
    </source>
</evidence>
<dbReference type="InterPro" id="IPR002159">
    <property type="entry name" value="CD36_fam"/>
</dbReference>
<evidence type="ECO:0000256" key="10">
    <source>
        <dbReference type="ARBA" id="ARBA00023180"/>
    </source>
</evidence>
<evidence type="ECO:0000256" key="5">
    <source>
        <dbReference type="ARBA" id="ARBA00022692"/>
    </source>
</evidence>
<keyword evidence="6 14" id="KW-1133">Transmembrane helix</keyword>
<sequence length="498" mass="57004">MSQWCVTAAILVAAVVMVVVGIVLPLVFPFVLNTKLDAILVLRQDSPNIDNFIKPPIAFQHGFYFFNVTNKDEILRGFKPMVVEVGPFFYYEFSEKTDIFWDDPKSTVSYRKNSTFYFVPHKSAGLSEDTLITTVNPIMLTLASLVEDMELTEAARAILEIYLWRFEMEPFITKPARELLFDGYEEPILRALSTYTKNPVHETGRFGYYYPKNQTKDVEIVVNTGAFNISDIMKLVAFDGHSSIEVWSEDRCNSMEGNLAAPFPRPITPERPIVMFSPALCRSIRFEFNGSVSMDKLQLYRYRVPYSLLAKTKENACYCTDEFTCRDSMAYLAPCRKGVPIMASYPHFYMGSEKDINSIKGLSPDEKKHETYLDVDPVTGMSLRAKKRVQINMPFRRFAELPALSKIQEVIFPILWMDQGIEAPKESTELLYARAVYPQVVLNAVCYTLIALGIVLCILTFIWILFRYRRRKPPGPAVAPPTHETSKNIEQQKPFLET</sequence>
<keyword evidence="4" id="KW-1003">Cell membrane</keyword>
<dbReference type="GO" id="GO:0005044">
    <property type="term" value="F:scavenger receptor activity"/>
    <property type="evidence" value="ECO:0007669"/>
    <property type="project" value="TreeGrafter"/>
</dbReference>
<dbReference type="Pfam" id="PF01130">
    <property type="entry name" value="CD36"/>
    <property type="match status" value="1"/>
</dbReference>
<name>A0A8B7NSB1_HYAAZ</name>
<dbReference type="PANTHER" id="PTHR11923:SF110">
    <property type="entry name" value="SCAVENGER RECEPTOR CLASS B MEMBER 1"/>
    <property type="match status" value="1"/>
</dbReference>
<feature type="region of interest" description="Disordered" evidence="13">
    <location>
        <begin position="475"/>
        <end position="498"/>
    </location>
</feature>
<gene>
    <name evidence="16" type="primary">LOC108673303</name>
</gene>
<accession>A0A8B7NSB1</accession>
<evidence type="ECO:0000256" key="14">
    <source>
        <dbReference type="SAM" id="Phobius"/>
    </source>
</evidence>
<protein>
    <recommendedName>
        <fullName evidence="11">Scavenger receptor class B member 1</fullName>
    </recommendedName>
    <alternativeName>
        <fullName evidence="12">SR-BI</fullName>
    </alternativeName>
</protein>
<evidence type="ECO:0000256" key="13">
    <source>
        <dbReference type="SAM" id="MobiDB-lite"/>
    </source>
</evidence>
<dbReference type="PRINTS" id="PR01609">
    <property type="entry name" value="CD36FAMILY"/>
</dbReference>
<evidence type="ECO:0000256" key="3">
    <source>
        <dbReference type="ARBA" id="ARBA00010532"/>
    </source>
</evidence>
<comment type="subcellular location">
    <subcellularLocation>
        <location evidence="2">Cell membrane</location>
        <topology evidence="2">Multi-pass membrane protein</topology>
    </subcellularLocation>
    <subcellularLocation>
        <location evidence="1">Membrane</location>
        <location evidence="1">Caveola</location>
        <topology evidence="1">Multi-pass membrane protein</topology>
    </subcellularLocation>
</comment>
<dbReference type="KEGG" id="hazt:108673303"/>
<evidence type="ECO:0000313" key="15">
    <source>
        <dbReference type="Proteomes" id="UP000694843"/>
    </source>
</evidence>
<keyword evidence="10" id="KW-0325">Glycoprotein</keyword>